<dbReference type="OrthoDB" id="9776116at2"/>
<dbReference type="SUPFAM" id="SSF53300">
    <property type="entry name" value="vWA-like"/>
    <property type="match status" value="1"/>
</dbReference>
<proteinExistence type="predicted"/>
<feature type="domain" description="DUF58" evidence="1">
    <location>
        <begin position="42"/>
        <end position="231"/>
    </location>
</feature>
<organism evidence="2 3">
    <name type="scientific">Leptospira ognonensis</name>
    <dbReference type="NCBI Taxonomy" id="2484945"/>
    <lineage>
        <taxon>Bacteria</taxon>
        <taxon>Pseudomonadati</taxon>
        <taxon>Spirochaetota</taxon>
        <taxon>Spirochaetia</taxon>
        <taxon>Leptospirales</taxon>
        <taxon>Leptospiraceae</taxon>
        <taxon>Leptospira</taxon>
    </lineage>
</organism>
<dbReference type="EMBL" id="RQGD01000014">
    <property type="protein sequence ID" value="TGL61832.1"/>
    <property type="molecule type" value="Genomic_DNA"/>
</dbReference>
<dbReference type="RefSeq" id="WP_135622351.1">
    <property type="nucleotide sequence ID" value="NZ_RQGD01000014.1"/>
</dbReference>
<keyword evidence="3" id="KW-1185">Reference proteome</keyword>
<evidence type="ECO:0000259" key="1">
    <source>
        <dbReference type="Pfam" id="PF01882"/>
    </source>
</evidence>
<dbReference type="Pfam" id="PF01882">
    <property type="entry name" value="DUF58"/>
    <property type="match status" value="1"/>
</dbReference>
<name>A0A4R9K846_9LEPT</name>
<dbReference type="AlphaFoldDB" id="A0A4R9K846"/>
<evidence type="ECO:0000313" key="3">
    <source>
        <dbReference type="Proteomes" id="UP000297693"/>
    </source>
</evidence>
<accession>A0A4R9K846</accession>
<comment type="caution">
    <text evidence="2">The sequence shown here is derived from an EMBL/GenBank/DDBJ whole genome shotgun (WGS) entry which is preliminary data.</text>
</comment>
<dbReference type="PANTHER" id="PTHR33608:SF6">
    <property type="entry name" value="BLL2464 PROTEIN"/>
    <property type="match status" value="1"/>
</dbReference>
<sequence>MLEPDLKRLLNILKWETKRKFKSLGSGGLTPSNRGRGIEFKEVRLYNYGDDTRYIDWNVTSRTGEVYVKEYYSEQDVPVIIAIDCSRSMSESKQKSAFQLAFFLTLFHIKLGNKVRMSLFSEIAYHSGRILSRENDAYFEFKHLSDKFRSIQKGITNYKKTLEYLSKISPKFTICYWLSDFCYFDGFKELQTQLNKWENYGIWIEEEIAERELPFWFRIFELADSESNSALTRKDRLHVDLNNFNSTFRFNKITIRPEKRLSSQLLALFQRERR</sequence>
<evidence type="ECO:0000313" key="2">
    <source>
        <dbReference type="EMBL" id="TGL61832.1"/>
    </source>
</evidence>
<protein>
    <submittedName>
        <fullName evidence="2">DUF58 domain-containing protein</fullName>
    </submittedName>
</protein>
<dbReference type="Proteomes" id="UP000297693">
    <property type="component" value="Unassembled WGS sequence"/>
</dbReference>
<dbReference type="PANTHER" id="PTHR33608">
    <property type="entry name" value="BLL2464 PROTEIN"/>
    <property type="match status" value="1"/>
</dbReference>
<reference evidence="2" key="1">
    <citation type="journal article" date="2019" name="PLoS Negl. Trop. Dis.">
        <title>Revisiting the worldwide diversity of Leptospira species in the environment.</title>
        <authorList>
            <person name="Vincent A.T."/>
            <person name="Schiettekatte O."/>
            <person name="Bourhy P."/>
            <person name="Veyrier F.J."/>
            <person name="Picardeau M."/>
        </authorList>
    </citation>
    <scope>NUCLEOTIDE SEQUENCE [LARGE SCALE GENOMIC DNA]</scope>
    <source>
        <strain evidence="2">201702476</strain>
    </source>
</reference>
<dbReference type="InterPro" id="IPR002881">
    <property type="entry name" value="DUF58"/>
</dbReference>
<dbReference type="InterPro" id="IPR036465">
    <property type="entry name" value="vWFA_dom_sf"/>
</dbReference>
<gene>
    <name evidence="2" type="ORF">EHQ58_04250</name>
</gene>